<dbReference type="EnsemblPlants" id="KQL11658">
    <property type="protein sequence ID" value="KQL11658"/>
    <property type="gene ID" value="SETIT_007722mg"/>
</dbReference>
<protein>
    <submittedName>
        <fullName evidence="1">Uncharacterized protein</fullName>
    </submittedName>
</protein>
<dbReference type="HOGENOM" id="CLU_2727023_0_0_1"/>
<name>K3Y0L1_SETIT</name>
<dbReference type="AlphaFoldDB" id="K3Y0L1"/>
<organism evidence="1 2">
    <name type="scientific">Setaria italica</name>
    <name type="common">Foxtail millet</name>
    <name type="synonym">Panicum italicum</name>
    <dbReference type="NCBI Taxonomy" id="4555"/>
    <lineage>
        <taxon>Eukaryota</taxon>
        <taxon>Viridiplantae</taxon>
        <taxon>Streptophyta</taxon>
        <taxon>Embryophyta</taxon>
        <taxon>Tracheophyta</taxon>
        <taxon>Spermatophyta</taxon>
        <taxon>Magnoliopsida</taxon>
        <taxon>Liliopsida</taxon>
        <taxon>Poales</taxon>
        <taxon>Poaceae</taxon>
        <taxon>PACMAD clade</taxon>
        <taxon>Panicoideae</taxon>
        <taxon>Panicodae</taxon>
        <taxon>Paniceae</taxon>
        <taxon>Cenchrinae</taxon>
        <taxon>Setaria</taxon>
    </lineage>
</organism>
<dbReference type="InParanoid" id="K3Y0L1"/>
<accession>K3Y0L1</accession>
<keyword evidence="2" id="KW-1185">Reference proteome</keyword>
<proteinExistence type="predicted"/>
<evidence type="ECO:0000313" key="2">
    <source>
        <dbReference type="Proteomes" id="UP000004995"/>
    </source>
</evidence>
<reference evidence="1" key="2">
    <citation type="submission" date="2018-08" db="UniProtKB">
        <authorList>
            <consortium name="EnsemblPlants"/>
        </authorList>
    </citation>
    <scope>IDENTIFICATION</scope>
    <source>
        <strain evidence="1">Yugu1</strain>
    </source>
</reference>
<dbReference type="Proteomes" id="UP000004995">
    <property type="component" value="Unassembled WGS sequence"/>
</dbReference>
<dbReference type="Gramene" id="KQL11658">
    <property type="protein sequence ID" value="KQL11658"/>
    <property type="gene ID" value="SETIT_007722mg"/>
</dbReference>
<reference evidence="2" key="1">
    <citation type="journal article" date="2012" name="Nat. Biotechnol.">
        <title>Reference genome sequence of the model plant Setaria.</title>
        <authorList>
            <person name="Bennetzen J.L."/>
            <person name="Schmutz J."/>
            <person name="Wang H."/>
            <person name="Percifield R."/>
            <person name="Hawkins J."/>
            <person name="Pontaroli A.C."/>
            <person name="Estep M."/>
            <person name="Feng L."/>
            <person name="Vaughn J.N."/>
            <person name="Grimwood J."/>
            <person name="Jenkins J."/>
            <person name="Barry K."/>
            <person name="Lindquist E."/>
            <person name="Hellsten U."/>
            <person name="Deshpande S."/>
            <person name="Wang X."/>
            <person name="Wu X."/>
            <person name="Mitros T."/>
            <person name="Triplett J."/>
            <person name="Yang X."/>
            <person name="Ye C.Y."/>
            <person name="Mauro-Herrera M."/>
            <person name="Wang L."/>
            <person name="Li P."/>
            <person name="Sharma M."/>
            <person name="Sharma R."/>
            <person name="Ronald P.C."/>
            <person name="Panaud O."/>
            <person name="Kellogg E.A."/>
            <person name="Brutnell T.P."/>
            <person name="Doust A.N."/>
            <person name="Tuskan G.A."/>
            <person name="Rokhsar D."/>
            <person name="Devos K.M."/>
        </authorList>
    </citation>
    <scope>NUCLEOTIDE SEQUENCE [LARGE SCALE GENOMIC DNA]</scope>
    <source>
        <strain evidence="2">cv. Yugu1</strain>
    </source>
</reference>
<evidence type="ECO:0000313" key="1">
    <source>
        <dbReference type="EnsemblPlants" id="KQL11658"/>
    </source>
</evidence>
<dbReference type="EMBL" id="AGNK02002637">
    <property type="status" value="NOT_ANNOTATED_CDS"/>
    <property type="molecule type" value="Genomic_DNA"/>
</dbReference>
<sequence length="72" mass="8151">MFPTSFFMQHKYTMSCNITEMPSATSRKTTMEHQMLADETSQMTSCNITNYTPRHGKLPTATCIQQVRTGAV</sequence>